<gene>
    <name evidence="7" type="ORF">SAMN05444169_4885</name>
</gene>
<dbReference type="PROSITE" id="PS51387">
    <property type="entry name" value="FAD_PCMH"/>
    <property type="match status" value="1"/>
</dbReference>
<dbReference type="RefSeq" id="WP_079568144.1">
    <property type="nucleotide sequence ID" value="NZ_LT670818.1"/>
</dbReference>
<dbReference type="Proteomes" id="UP000190675">
    <property type="component" value="Chromosome I"/>
</dbReference>
<dbReference type="GO" id="GO:0071949">
    <property type="term" value="F:FAD binding"/>
    <property type="evidence" value="ECO:0007669"/>
    <property type="project" value="InterPro"/>
</dbReference>
<dbReference type="InterPro" id="IPR016167">
    <property type="entry name" value="FAD-bd_PCMH_sub1"/>
</dbReference>
<dbReference type="PROSITE" id="PS00862">
    <property type="entry name" value="OX2_COVAL_FAD"/>
    <property type="match status" value="1"/>
</dbReference>
<dbReference type="SUPFAM" id="SSF56176">
    <property type="entry name" value="FAD-binding/transporter-associated domain-like"/>
    <property type="match status" value="1"/>
</dbReference>
<dbReference type="OrthoDB" id="9775082at2"/>
<evidence type="ECO:0000256" key="1">
    <source>
        <dbReference type="ARBA" id="ARBA00001974"/>
    </source>
</evidence>
<comment type="cofactor">
    <cofactor evidence="1">
        <name>FAD</name>
        <dbReference type="ChEBI" id="CHEBI:57692"/>
    </cofactor>
</comment>
<dbReference type="PANTHER" id="PTHR42973">
    <property type="entry name" value="BINDING OXIDOREDUCTASE, PUTATIVE (AFU_ORTHOLOGUE AFUA_1G17690)-RELATED"/>
    <property type="match status" value="1"/>
</dbReference>
<keyword evidence="3" id="KW-0285">Flavoprotein</keyword>
<evidence type="ECO:0000256" key="5">
    <source>
        <dbReference type="ARBA" id="ARBA00023002"/>
    </source>
</evidence>
<keyword evidence="4" id="KW-0274">FAD</keyword>
<proteinExistence type="inferred from homology"/>
<organism evidence="7 8">
    <name type="scientific">Bradyrhizobium erythrophlei</name>
    <dbReference type="NCBI Taxonomy" id="1437360"/>
    <lineage>
        <taxon>Bacteria</taxon>
        <taxon>Pseudomonadati</taxon>
        <taxon>Pseudomonadota</taxon>
        <taxon>Alphaproteobacteria</taxon>
        <taxon>Hyphomicrobiales</taxon>
        <taxon>Nitrobacteraceae</taxon>
        <taxon>Bradyrhizobium</taxon>
    </lineage>
</organism>
<dbReference type="GO" id="GO:0016491">
    <property type="term" value="F:oxidoreductase activity"/>
    <property type="evidence" value="ECO:0007669"/>
    <property type="project" value="UniProtKB-KW"/>
</dbReference>
<dbReference type="InterPro" id="IPR006094">
    <property type="entry name" value="Oxid_FAD_bind_N"/>
</dbReference>
<dbReference type="InterPro" id="IPR050416">
    <property type="entry name" value="FAD-linked_Oxidoreductase"/>
</dbReference>
<dbReference type="Gene3D" id="3.30.43.10">
    <property type="entry name" value="Uridine Diphospho-n-acetylenolpyruvylglucosamine Reductase, domain 2"/>
    <property type="match status" value="1"/>
</dbReference>
<dbReference type="InterPro" id="IPR006093">
    <property type="entry name" value="Oxy_OxRdtase_FAD_BS"/>
</dbReference>
<dbReference type="InterPro" id="IPR016169">
    <property type="entry name" value="FAD-bd_PCMH_sub2"/>
</dbReference>
<feature type="domain" description="FAD-binding PCMH-type" evidence="6">
    <location>
        <begin position="39"/>
        <end position="208"/>
    </location>
</feature>
<evidence type="ECO:0000259" key="6">
    <source>
        <dbReference type="PROSITE" id="PS51387"/>
    </source>
</evidence>
<sequence length="478" mass="50709">MTDLIESTLRGLGGQLPGRTSRPGDDRYAAATAIWAKPVGLMPRMVVHCRTMADIRLAIAAARSAGLALSVRGGGHDWAGRALCDGLVLDLRGMRDVHVSPDRRSARISGGARAVDVLTATDPLGLAAVTGSCSAVGMAGLTLGGGYGPLIGRFGLALDNLIAADIVLADGRIVTAEPGNEEDLFWALRGGGGNFGVVAEMRIRLHELPNVVSGVLVYPFSEARTVLRRFAEIAPSLPDELTVQVCAVAGPDGAPVILLVPTWSGRQGGGDAHIAPLLKLGTLLDNSVDAVRYGASLSVFDPFIVNGQRVFMETCSLPVLNEDAAEILVEAMAKAVSAGCAILTHEFRGAASRVPVEATAFGLRRDHMLIEILASFPDRSDRLEERRHRHWVRDTRQTFKRIAFPGGYPNLLGAREADRAAASFGPNAERLAMVKRRYDPGNAFSSAIPLPPDQNPAAVEQLARLHRQARSAAPASRA</sequence>
<protein>
    <submittedName>
        <fullName evidence="7">FAD/FMN-containing dehydrogenase</fullName>
    </submittedName>
</protein>
<dbReference type="Gene3D" id="3.30.465.10">
    <property type="match status" value="1"/>
</dbReference>
<dbReference type="InterPro" id="IPR036318">
    <property type="entry name" value="FAD-bd_PCMH-like_sf"/>
</dbReference>
<name>A0A1M5NXG2_9BRAD</name>
<keyword evidence="5" id="KW-0560">Oxidoreductase</keyword>
<reference evidence="7 8" key="1">
    <citation type="submission" date="2016-11" db="EMBL/GenBank/DDBJ databases">
        <authorList>
            <person name="Jaros S."/>
            <person name="Januszkiewicz K."/>
            <person name="Wedrychowicz H."/>
        </authorList>
    </citation>
    <scope>NUCLEOTIDE SEQUENCE [LARGE SCALE GENOMIC DNA]</scope>
    <source>
        <strain evidence="7 8">GAS242</strain>
    </source>
</reference>
<evidence type="ECO:0000313" key="7">
    <source>
        <dbReference type="EMBL" id="SHG93859.1"/>
    </source>
</evidence>
<dbReference type="AlphaFoldDB" id="A0A1M5NXG2"/>
<dbReference type="Pfam" id="PF01565">
    <property type="entry name" value="FAD_binding_4"/>
    <property type="match status" value="1"/>
</dbReference>
<dbReference type="EMBL" id="LT670818">
    <property type="protein sequence ID" value="SHG93859.1"/>
    <property type="molecule type" value="Genomic_DNA"/>
</dbReference>
<dbReference type="PANTHER" id="PTHR42973:SF39">
    <property type="entry name" value="FAD-BINDING PCMH-TYPE DOMAIN-CONTAINING PROTEIN"/>
    <property type="match status" value="1"/>
</dbReference>
<evidence type="ECO:0000313" key="8">
    <source>
        <dbReference type="Proteomes" id="UP000190675"/>
    </source>
</evidence>
<evidence type="ECO:0000256" key="3">
    <source>
        <dbReference type="ARBA" id="ARBA00022630"/>
    </source>
</evidence>
<dbReference type="InterPro" id="IPR016166">
    <property type="entry name" value="FAD-bd_PCMH"/>
</dbReference>
<evidence type="ECO:0000256" key="4">
    <source>
        <dbReference type="ARBA" id="ARBA00022827"/>
    </source>
</evidence>
<dbReference type="Gene3D" id="3.40.462.20">
    <property type="match status" value="1"/>
</dbReference>
<evidence type="ECO:0000256" key="2">
    <source>
        <dbReference type="ARBA" id="ARBA00005466"/>
    </source>
</evidence>
<dbReference type="Pfam" id="PF08031">
    <property type="entry name" value="BBE"/>
    <property type="match status" value="1"/>
</dbReference>
<comment type="similarity">
    <text evidence="2">Belongs to the oxygen-dependent FAD-linked oxidoreductase family.</text>
</comment>
<accession>A0A1M5NXG2</accession>
<dbReference type="InterPro" id="IPR012951">
    <property type="entry name" value="BBE"/>
</dbReference>